<accession>A0A167KH43</accession>
<sequence length="156" mass="17994">MAISSEDRPSSTSVEVDRFLGQIATIFKSSHLIDFPGFELHVTTERRCILIWNTRQNDRCPGHILEWDDTNPRYIKVTSSQYAKTIKCDIRFPKTLHIQMPTTMDCGMRKLVYDTMIDLLMDSVLRKKAGIKSVTMTQNTPKKAVWLLTRVKEDDA</sequence>
<proteinExistence type="predicted"/>
<dbReference type="AlphaFoldDB" id="A0A167KH43"/>
<comment type="caution">
    <text evidence="1">The sequence shown here is derived from an EMBL/GenBank/DDBJ whole genome shotgun (WGS) entry which is preliminary data.</text>
</comment>
<evidence type="ECO:0000313" key="2">
    <source>
        <dbReference type="Proteomes" id="UP000243498"/>
    </source>
</evidence>
<evidence type="ECO:0000313" key="1">
    <source>
        <dbReference type="EMBL" id="OAA51729.1"/>
    </source>
</evidence>
<protein>
    <submittedName>
        <fullName evidence="1">Uncharacterized protein</fullName>
    </submittedName>
</protein>
<reference evidence="1 2" key="1">
    <citation type="journal article" date="2016" name="Genome Biol. Evol.">
        <title>Divergent and convergent evolution of fungal pathogenicity.</title>
        <authorList>
            <person name="Shang Y."/>
            <person name="Xiao G."/>
            <person name="Zheng P."/>
            <person name="Cen K."/>
            <person name="Zhan S."/>
            <person name="Wang C."/>
        </authorList>
    </citation>
    <scope>NUCLEOTIDE SEQUENCE [LARGE SCALE GENOMIC DNA]</scope>
    <source>
        <strain evidence="1 2">RCEF 4871</strain>
    </source>
</reference>
<organism evidence="1 2">
    <name type="scientific">Metarhizium rileyi (strain RCEF 4871)</name>
    <name type="common">Nomuraea rileyi</name>
    <dbReference type="NCBI Taxonomy" id="1649241"/>
    <lineage>
        <taxon>Eukaryota</taxon>
        <taxon>Fungi</taxon>
        <taxon>Dikarya</taxon>
        <taxon>Ascomycota</taxon>
        <taxon>Pezizomycotina</taxon>
        <taxon>Sordariomycetes</taxon>
        <taxon>Hypocreomycetidae</taxon>
        <taxon>Hypocreales</taxon>
        <taxon>Clavicipitaceae</taxon>
        <taxon>Metarhizium</taxon>
    </lineage>
</organism>
<dbReference type="OrthoDB" id="4933483at2759"/>
<name>A0A167KH43_METRR</name>
<dbReference type="Proteomes" id="UP000243498">
    <property type="component" value="Unassembled WGS sequence"/>
</dbReference>
<dbReference type="EMBL" id="AZHC01000001">
    <property type="protein sequence ID" value="OAA51729.1"/>
    <property type="molecule type" value="Genomic_DNA"/>
</dbReference>
<gene>
    <name evidence="1" type="ORF">NOR_00322</name>
</gene>
<dbReference type="OMA" id="ERRCILI"/>
<keyword evidence="2" id="KW-1185">Reference proteome</keyword>